<feature type="domain" description="Bacterial type II secretion system protein E" evidence="2">
    <location>
        <begin position="305"/>
        <end position="441"/>
    </location>
</feature>
<accession>A0A0M6WX12</accession>
<protein>
    <recommendedName>
        <fullName evidence="2">Bacterial type II secretion system protein E domain-containing protein</fullName>
    </recommendedName>
</protein>
<evidence type="ECO:0000256" key="1">
    <source>
        <dbReference type="ARBA" id="ARBA00006611"/>
    </source>
</evidence>
<evidence type="ECO:0000313" key="4">
    <source>
        <dbReference type="Proteomes" id="UP000049828"/>
    </source>
</evidence>
<comment type="similarity">
    <text evidence="1">Belongs to the GSP E family.</text>
</comment>
<dbReference type="Proteomes" id="UP000049828">
    <property type="component" value="Unassembled WGS sequence"/>
</dbReference>
<dbReference type="Gene3D" id="3.40.50.300">
    <property type="entry name" value="P-loop containing nucleotide triphosphate hydrolases"/>
    <property type="match status" value="1"/>
</dbReference>
<dbReference type="InterPro" id="IPR027417">
    <property type="entry name" value="P-loop_NTPase"/>
</dbReference>
<dbReference type="AlphaFoldDB" id="A0A0M6WX12"/>
<dbReference type="PANTHER" id="PTHR30486">
    <property type="entry name" value="TWITCHING MOTILITY PROTEIN PILT"/>
    <property type="match status" value="1"/>
</dbReference>
<dbReference type="GO" id="GO:0016887">
    <property type="term" value="F:ATP hydrolysis activity"/>
    <property type="evidence" value="ECO:0007669"/>
    <property type="project" value="InterPro"/>
</dbReference>
<keyword evidence="4" id="KW-1185">Reference proteome</keyword>
<organism evidence="3 4">
    <name type="scientific">Roseburia inulinivorans</name>
    <dbReference type="NCBI Taxonomy" id="360807"/>
    <lineage>
        <taxon>Bacteria</taxon>
        <taxon>Bacillati</taxon>
        <taxon>Bacillota</taxon>
        <taxon>Clostridia</taxon>
        <taxon>Lachnospirales</taxon>
        <taxon>Lachnospiraceae</taxon>
        <taxon>Roseburia</taxon>
    </lineage>
</organism>
<dbReference type="STRING" id="360807.ERS852392_02897"/>
<sequence length="539" mass="62331">MSVEETGSLKLFEGKQQEITRQELVERVSEHVNRILRRNLYELKLDEKQTFRLLRQKEELRRYLKEAGTGNLQVKEYLISFIQEFLLNGMKMDEEMIKHTFFFSEKGSRQAAVRFDILLFLYKEQYGSGAMEKLIEEHGLLSGTENVITEEQIEHVYGVCGRKLKFIEQIELLSRKIYAYYKGLGAIDELRDMKIDGVSGGVSGKEGTYHSAWIFYHGRSVWLPFLDFEREEEMERISRNLCRYHQPGEISRKKGYLVHEMADHARVVVARPDFAENWMFFIRKLDNIPEVSLQQLVTGGHAEIPVELLKWLMKGCQVTAVTGMQGCGKTTLLTAMVGEIPEEYTIRVLELAFELHLRERYQNRNIVTFRETAGMMEHGGIGGQEALEVQKKTDGAVSIIGEVVSAKVASWMIESGQTGSLFTIFTHHAKSTRSLLLSLRNSLLKEGSFQSERVALEQVTEVVRFDVHLHMSREGQRYIERISEIVPDTESPEGYRIVELVRFDGERYVKLHTISETTRSEMVKWLTKEEKEAFFNVDI</sequence>
<proteinExistence type="inferred from homology"/>
<dbReference type="OrthoDB" id="1981678at2"/>
<evidence type="ECO:0000259" key="2">
    <source>
        <dbReference type="Pfam" id="PF00437"/>
    </source>
</evidence>
<evidence type="ECO:0000313" key="3">
    <source>
        <dbReference type="EMBL" id="CRL41247.1"/>
    </source>
</evidence>
<reference evidence="4" key="1">
    <citation type="submission" date="2015-05" db="EMBL/GenBank/DDBJ databases">
        <authorList>
            <consortium name="Pathogen Informatics"/>
        </authorList>
    </citation>
    <scope>NUCLEOTIDE SEQUENCE [LARGE SCALE GENOMIC DNA]</scope>
    <source>
        <strain evidence="4">L1-83</strain>
    </source>
</reference>
<dbReference type="Pfam" id="PF00437">
    <property type="entry name" value="T2SSE"/>
    <property type="match status" value="1"/>
</dbReference>
<dbReference type="EMBL" id="CVRS01000090">
    <property type="protein sequence ID" value="CRL41247.1"/>
    <property type="molecule type" value="Genomic_DNA"/>
</dbReference>
<dbReference type="SUPFAM" id="SSF52540">
    <property type="entry name" value="P-loop containing nucleoside triphosphate hydrolases"/>
    <property type="match status" value="1"/>
</dbReference>
<gene>
    <name evidence="3" type="ORF">RIL183_28891</name>
</gene>
<dbReference type="InterPro" id="IPR001482">
    <property type="entry name" value="T2SS/T4SS_dom"/>
</dbReference>
<name>A0A0M6WX12_9FIRM</name>
<dbReference type="PANTHER" id="PTHR30486:SF6">
    <property type="entry name" value="TYPE IV PILUS RETRACTATION ATPASE PILT"/>
    <property type="match status" value="1"/>
</dbReference>
<dbReference type="InterPro" id="IPR050921">
    <property type="entry name" value="T4SS_GSP_E_ATPase"/>
</dbReference>